<evidence type="ECO:0000256" key="2">
    <source>
        <dbReference type="SAM" id="SignalP"/>
    </source>
</evidence>
<organism evidence="4 5">
    <name type="scientific">Marinobacter salinisoli</name>
    <dbReference type="NCBI Taxonomy" id="2769486"/>
    <lineage>
        <taxon>Bacteria</taxon>
        <taxon>Pseudomonadati</taxon>
        <taxon>Pseudomonadota</taxon>
        <taxon>Gammaproteobacteria</taxon>
        <taxon>Pseudomonadales</taxon>
        <taxon>Marinobacteraceae</taxon>
        <taxon>Marinobacter</taxon>
    </lineage>
</organism>
<dbReference type="SUPFAM" id="SSF56925">
    <property type="entry name" value="OMPA-like"/>
    <property type="match status" value="1"/>
</dbReference>
<evidence type="ECO:0000259" key="3">
    <source>
        <dbReference type="Pfam" id="PF13505"/>
    </source>
</evidence>
<evidence type="ECO:0000256" key="1">
    <source>
        <dbReference type="ARBA" id="ARBA00022729"/>
    </source>
</evidence>
<dbReference type="InterPro" id="IPR011250">
    <property type="entry name" value="OMP/PagP_B-barrel"/>
</dbReference>
<dbReference type="EMBL" id="CP071247">
    <property type="protein sequence ID" value="QSP94427.1"/>
    <property type="molecule type" value="Genomic_DNA"/>
</dbReference>
<protein>
    <submittedName>
        <fullName evidence="4">Outer membrane beta-barrel protein</fullName>
    </submittedName>
</protein>
<accession>A0ABX7MSF0</accession>
<dbReference type="Gene3D" id="2.40.160.20">
    <property type="match status" value="1"/>
</dbReference>
<dbReference type="RefSeq" id="WP_206643648.1">
    <property type="nucleotide sequence ID" value="NZ_CP071247.1"/>
</dbReference>
<evidence type="ECO:0000313" key="4">
    <source>
        <dbReference type="EMBL" id="QSP94427.1"/>
    </source>
</evidence>
<keyword evidence="1 2" id="KW-0732">Signal</keyword>
<keyword evidence="5" id="KW-1185">Reference proteome</keyword>
<dbReference type="Pfam" id="PF13505">
    <property type="entry name" value="OMP_b-brl"/>
    <property type="match status" value="1"/>
</dbReference>
<feature type="domain" description="Outer membrane protein beta-barrel" evidence="3">
    <location>
        <begin position="11"/>
        <end position="200"/>
    </location>
</feature>
<proteinExistence type="predicted"/>
<evidence type="ECO:0000313" key="5">
    <source>
        <dbReference type="Proteomes" id="UP000663555"/>
    </source>
</evidence>
<feature type="signal peptide" evidence="2">
    <location>
        <begin position="1"/>
        <end position="22"/>
    </location>
</feature>
<feature type="chain" id="PRO_5047467054" evidence="2">
    <location>
        <begin position="23"/>
        <end position="200"/>
    </location>
</feature>
<sequence>MKWRRFVVLGLLVLAFHGQAFGGQPGGGYIGFSLGQATFEDFCDGSESTCDDGAVSFRAYGGTRLTDVVSFELGYRFIDEIEASGVVNGDPLALGVEGHLFDTSVQLGVPASGPLQVHTRVGLVLWHLNYEVFAIDRFGPFSVTDDDSGFALRGGLGVTFDVSRSLRLRADWDLYLDVGDRDEFGESDINVFSVGPEFRF</sequence>
<dbReference type="InterPro" id="IPR027385">
    <property type="entry name" value="Beta-barrel_OMP"/>
</dbReference>
<name>A0ABX7MSF0_9GAMM</name>
<reference evidence="4 5" key="1">
    <citation type="submission" date="2021-03" db="EMBL/GenBank/DDBJ databases">
        <title>Genome sequencing of Marinobacter sp. LPB0319.</title>
        <authorList>
            <person name="Kim J."/>
        </authorList>
    </citation>
    <scope>NUCLEOTIDE SEQUENCE [LARGE SCALE GENOMIC DNA]</scope>
    <source>
        <strain evidence="4 5">LPB0319</strain>
    </source>
</reference>
<gene>
    <name evidence="4" type="ORF">LPB19_14770</name>
</gene>
<dbReference type="Proteomes" id="UP000663555">
    <property type="component" value="Chromosome"/>
</dbReference>